<dbReference type="EMBL" id="LLXH01000273">
    <property type="protein sequence ID" value="PKC69526.1"/>
    <property type="molecule type" value="Genomic_DNA"/>
</dbReference>
<comment type="caution">
    <text evidence="2">The sequence shown here is derived from an EMBL/GenBank/DDBJ whole genome shotgun (WGS) entry which is preliminary data.</text>
</comment>
<dbReference type="AlphaFoldDB" id="A0A2N0S1W4"/>
<dbReference type="VEuPathDB" id="FungiDB:RhiirA1_455892"/>
<evidence type="ECO:0000313" key="3">
    <source>
        <dbReference type="Proteomes" id="UP000232688"/>
    </source>
</evidence>
<evidence type="ECO:0000313" key="2">
    <source>
        <dbReference type="EMBL" id="PKC69526.1"/>
    </source>
</evidence>
<evidence type="ECO:0000259" key="1">
    <source>
        <dbReference type="PROSITE" id="PS51886"/>
    </source>
</evidence>
<gene>
    <name evidence="2" type="ORF">RhiirA1_455892</name>
</gene>
<proteinExistence type="predicted"/>
<feature type="domain" description="TLDc" evidence="1">
    <location>
        <begin position="1"/>
        <end position="108"/>
    </location>
</feature>
<accession>A0A2N0S1W4</accession>
<sequence>PCLVLVKSQQSTKIYGGYNPLQFTNDGGQWKRTNDSFIFSFESSKDIQDMIISRVNSSYYSNAIYECSNYGFSFGNTTFYMNSDHKIYFSNQGYYDNNINNVGSPYIN</sequence>
<reference evidence="2 3" key="1">
    <citation type="submission" date="2017-10" db="EMBL/GenBank/DDBJ databases">
        <title>Extensive intraspecific genome diversity in a model arbuscular mycorrhizal fungus.</title>
        <authorList>
            <person name="Chen E.C.H."/>
            <person name="Morin E."/>
            <person name="Baudet D."/>
            <person name="Noel J."/>
            <person name="Ndikumana S."/>
            <person name="Charron P."/>
            <person name="St-Onge C."/>
            <person name="Giorgi J."/>
            <person name="Grigoriev I.V."/>
            <person name="Roux C."/>
            <person name="Martin F.M."/>
            <person name="Corradi N."/>
        </authorList>
    </citation>
    <scope>NUCLEOTIDE SEQUENCE [LARGE SCALE GENOMIC DNA]</scope>
    <source>
        <strain evidence="2 3">A1</strain>
    </source>
</reference>
<feature type="non-terminal residue" evidence="2">
    <location>
        <position position="1"/>
    </location>
</feature>
<dbReference type="InterPro" id="IPR006571">
    <property type="entry name" value="TLDc_dom"/>
</dbReference>
<protein>
    <recommendedName>
        <fullName evidence="1">TLDc domain-containing protein</fullName>
    </recommendedName>
</protein>
<dbReference type="Proteomes" id="UP000232688">
    <property type="component" value="Unassembled WGS sequence"/>
</dbReference>
<name>A0A2N0S1W4_9GLOM</name>
<reference evidence="2 3" key="2">
    <citation type="submission" date="2017-10" db="EMBL/GenBank/DDBJ databases">
        <title>Genome analyses suggest a sexual origin of heterokaryosis in a supposedly ancient asexual fungus.</title>
        <authorList>
            <person name="Corradi N."/>
            <person name="Sedzielewska K."/>
            <person name="Noel J."/>
            <person name="Charron P."/>
            <person name="Farinelli L."/>
            <person name="Marton T."/>
            <person name="Kruger M."/>
            <person name="Pelin A."/>
            <person name="Brachmann A."/>
            <person name="Corradi N."/>
        </authorList>
    </citation>
    <scope>NUCLEOTIDE SEQUENCE [LARGE SCALE GENOMIC DNA]</scope>
    <source>
        <strain evidence="2 3">A1</strain>
    </source>
</reference>
<organism evidence="2 3">
    <name type="scientific">Rhizophagus irregularis</name>
    <dbReference type="NCBI Taxonomy" id="588596"/>
    <lineage>
        <taxon>Eukaryota</taxon>
        <taxon>Fungi</taxon>
        <taxon>Fungi incertae sedis</taxon>
        <taxon>Mucoromycota</taxon>
        <taxon>Glomeromycotina</taxon>
        <taxon>Glomeromycetes</taxon>
        <taxon>Glomerales</taxon>
        <taxon>Glomeraceae</taxon>
        <taxon>Rhizophagus</taxon>
    </lineage>
</organism>
<dbReference type="PROSITE" id="PS51886">
    <property type="entry name" value="TLDC"/>
    <property type="match status" value="1"/>
</dbReference>